<dbReference type="EMBL" id="OX459947">
    <property type="protein sequence ID" value="CAI9153943.1"/>
    <property type="molecule type" value="Genomic_DNA"/>
</dbReference>
<name>A0ABN8XXV7_RANTA</name>
<evidence type="ECO:0000313" key="2">
    <source>
        <dbReference type="Proteomes" id="UP001176941"/>
    </source>
</evidence>
<accession>A0ABN8XXV7</accession>
<keyword evidence="2" id="KW-1185">Reference proteome</keyword>
<evidence type="ECO:0000313" key="1">
    <source>
        <dbReference type="EMBL" id="CAI9153943.1"/>
    </source>
</evidence>
<sequence length="103" mass="11566">MLSFHILESVRAKQVNSHIPPPSTLLLMFHSRPSLFEKSCLPVSSPLPCLLCSPECVKYVYCSGRSNRTHMCCSPLCFKSETYLVFDTCCGSYLIIFASLPQK</sequence>
<gene>
    <name evidence="1" type="ORF">MRATA1EN1_LOCUS2905</name>
</gene>
<organism evidence="1 2">
    <name type="scientific">Rangifer tarandus platyrhynchus</name>
    <name type="common">Svalbard reindeer</name>
    <dbReference type="NCBI Taxonomy" id="3082113"/>
    <lineage>
        <taxon>Eukaryota</taxon>
        <taxon>Metazoa</taxon>
        <taxon>Chordata</taxon>
        <taxon>Craniata</taxon>
        <taxon>Vertebrata</taxon>
        <taxon>Euteleostomi</taxon>
        <taxon>Mammalia</taxon>
        <taxon>Eutheria</taxon>
        <taxon>Laurasiatheria</taxon>
        <taxon>Artiodactyla</taxon>
        <taxon>Ruminantia</taxon>
        <taxon>Pecora</taxon>
        <taxon>Cervidae</taxon>
        <taxon>Odocoileinae</taxon>
        <taxon>Rangifer</taxon>
    </lineage>
</organism>
<reference evidence="1" key="1">
    <citation type="submission" date="2023-04" db="EMBL/GenBank/DDBJ databases">
        <authorList>
            <consortium name="ELIXIR-Norway"/>
        </authorList>
    </citation>
    <scope>NUCLEOTIDE SEQUENCE [LARGE SCALE GENOMIC DNA]</scope>
</reference>
<protein>
    <submittedName>
        <fullName evidence="1">Uncharacterized protein</fullName>
    </submittedName>
</protein>
<dbReference type="Proteomes" id="UP001176941">
    <property type="component" value="Chromosome 11"/>
</dbReference>
<proteinExistence type="predicted"/>